<dbReference type="GO" id="GO:0016491">
    <property type="term" value="F:oxidoreductase activity"/>
    <property type="evidence" value="ECO:0007669"/>
    <property type="project" value="UniProtKB-KW"/>
</dbReference>
<dbReference type="SUPFAM" id="SSF51735">
    <property type="entry name" value="NAD(P)-binding Rossmann-fold domains"/>
    <property type="match status" value="1"/>
</dbReference>
<evidence type="ECO:0000313" key="5">
    <source>
        <dbReference type="Proteomes" id="UP000730481"/>
    </source>
</evidence>
<dbReference type="InterPro" id="IPR045312">
    <property type="entry name" value="PCBER-like"/>
</dbReference>
<evidence type="ECO:0000256" key="1">
    <source>
        <dbReference type="ARBA" id="ARBA00022857"/>
    </source>
</evidence>
<organism evidence="4 5">
    <name type="scientific">Fusarium beomiforme</name>
    <dbReference type="NCBI Taxonomy" id="44412"/>
    <lineage>
        <taxon>Eukaryota</taxon>
        <taxon>Fungi</taxon>
        <taxon>Dikarya</taxon>
        <taxon>Ascomycota</taxon>
        <taxon>Pezizomycotina</taxon>
        <taxon>Sordariomycetes</taxon>
        <taxon>Hypocreomycetidae</taxon>
        <taxon>Hypocreales</taxon>
        <taxon>Nectriaceae</taxon>
        <taxon>Fusarium</taxon>
        <taxon>Fusarium burgessii species complex</taxon>
    </lineage>
</organism>
<dbReference type="Gene3D" id="3.90.25.10">
    <property type="entry name" value="UDP-galactose 4-epimerase, domain 1"/>
    <property type="match status" value="1"/>
</dbReference>
<dbReference type="Proteomes" id="UP000730481">
    <property type="component" value="Unassembled WGS sequence"/>
</dbReference>
<keyword evidence="1" id="KW-0521">NADP</keyword>
<keyword evidence="5" id="KW-1185">Reference proteome</keyword>
<evidence type="ECO:0000259" key="3">
    <source>
        <dbReference type="Pfam" id="PF05368"/>
    </source>
</evidence>
<dbReference type="PANTHER" id="PTHR47706:SF9">
    <property type="entry name" value="NMRA-LIKE DOMAIN-CONTAINING PROTEIN-RELATED"/>
    <property type="match status" value="1"/>
</dbReference>
<dbReference type="InterPro" id="IPR051609">
    <property type="entry name" value="NmrA/Isoflavone_reductase-like"/>
</dbReference>
<feature type="domain" description="NmrA-like" evidence="3">
    <location>
        <begin position="4"/>
        <end position="263"/>
    </location>
</feature>
<evidence type="ECO:0000313" key="4">
    <source>
        <dbReference type="EMBL" id="KAF4343509.1"/>
    </source>
</evidence>
<protein>
    <recommendedName>
        <fullName evidence="3">NmrA-like domain-containing protein</fullName>
    </recommendedName>
</protein>
<reference evidence="4" key="1">
    <citation type="journal article" date="2017" name="Mycologia">
        <title>Fusarium algeriense, sp. nov., a novel toxigenic crown rot pathogen of durum wheat from Algeria is nested in the Fusarium burgessii species complex.</title>
        <authorList>
            <person name="Laraba I."/>
            <person name="Keddad A."/>
            <person name="Boureghda H."/>
            <person name="Abdallah N."/>
            <person name="Vaughan M.M."/>
            <person name="Proctor R.H."/>
            <person name="Busman M."/>
            <person name="O'Donnell K."/>
        </authorList>
    </citation>
    <scope>NUCLEOTIDE SEQUENCE</scope>
    <source>
        <strain evidence="4">NRRL 25174</strain>
    </source>
</reference>
<dbReference type="Gene3D" id="3.40.50.720">
    <property type="entry name" value="NAD(P)-binding Rossmann-like Domain"/>
    <property type="match status" value="1"/>
</dbReference>
<accession>A0A9P5ARP1</accession>
<dbReference type="InterPro" id="IPR036291">
    <property type="entry name" value="NAD(P)-bd_dom_sf"/>
</dbReference>
<reference evidence="4" key="2">
    <citation type="submission" date="2020-02" db="EMBL/GenBank/DDBJ databases">
        <title>Identification and distribution of gene clusters putatively required for synthesis of sphingolipid metabolism inhibitors in phylogenetically diverse species of the filamentous fungus Fusarium.</title>
        <authorList>
            <person name="Kim H.-S."/>
            <person name="Busman M."/>
            <person name="Brown D.W."/>
            <person name="Divon H."/>
            <person name="Uhlig S."/>
            <person name="Proctor R.H."/>
        </authorList>
    </citation>
    <scope>NUCLEOTIDE SEQUENCE</scope>
    <source>
        <strain evidence="4">NRRL 25174</strain>
    </source>
</reference>
<dbReference type="PANTHER" id="PTHR47706">
    <property type="entry name" value="NMRA-LIKE FAMILY PROTEIN"/>
    <property type="match status" value="1"/>
</dbReference>
<dbReference type="CDD" id="cd05259">
    <property type="entry name" value="PCBER_SDR_a"/>
    <property type="match status" value="1"/>
</dbReference>
<dbReference type="OrthoDB" id="9984533at2759"/>
<dbReference type="InterPro" id="IPR008030">
    <property type="entry name" value="NmrA-like"/>
</dbReference>
<sequence>MSLNKVLLVGANGTLGSVLLEGLVASNAFTVSVAKRASSKSTSAHASSVNIVTIPDDLSIEGLIPILKDQDAVIASFPLTGVVDQHLRLAEASAKAGVKRFIPADFGSCDAQSEQAKKLLKLYRDKDTVRAKAVELAKEYPGFSWTSLVCGHFFDHGIRDGLLHTDLETNTAIILDKGDVPASASTLHRVAEALVAVLKRPDTTKNRLLYVQSFCKTQLEVVAALEKATGTEWKKEFVDSKAFLEREINKLSVGFDFHAMEEIVFVLGALDAEWPKKGDAFAMKELGLEDEDLDQIVQKVVDGWKKEKETTK</sequence>
<comment type="caution">
    <text evidence="4">The sequence shown here is derived from an EMBL/GenBank/DDBJ whole genome shotgun (WGS) entry which is preliminary data.</text>
</comment>
<evidence type="ECO:0000256" key="2">
    <source>
        <dbReference type="ARBA" id="ARBA00023002"/>
    </source>
</evidence>
<dbReference type="EMBL" id="PVQB02000089">
    <property type="protein sequence ID" value="KAF4343509.1"/>
    <property type="molecule type" value="Genomic_DNA"/>
</dbReference>
<proteinExistence type="predicted"/>
<name>A0A9P5ARP1_9HYPO</name>
<dbReference type="Pfam" id="PF05368">
    <property type="entry name" value="NmrA"/>
    <property type="match status" value="1"/>
</dbReference>
<keyword evidence="2" id="KW-0560">Oxidoreductase</keyword>
<dbReference type="AlphaFoldDB" id="A0A9P5ARP1"/>
<gene>
    <name evidence="4" type="ORF">FBEOM_2535</name>
</gene>